<dbReference type="SUPFAM" id="SSF102712">
    <property type="entry name" value="JAB1/MPN domain"/>
    <property type="match status" value="1"/>
</dbReference>
<feature type="non-terminal residue" evidence="1">
    <location>
        <position position="122"/>
    </location>
</feature>
<proteinExistence type="predicted"/>
<protein>
    <recommendedName>
        <fullName evidence="2">JAB domain-containing protein</fullName>
    </recommendedName>
</protein>
<comment type="caution">
    <text evidence="1">The sequence shown here is derived from an EMBL/GenBank/DDBJ whole genome shotgun (WGS) entry which is preliminary data.</text>
</comment>
<dbReference type="Gene3D" id="3.40.140.10">
    <property type="entry name" value="Cytidine Deaminase, domain 2"/>
    <property type="match status" value="1"/>
</dbReference>
<gene>
    <name evidence="1" type="ORF">S12H4_23412</name>
</gene>
<name>X1RTU7_9ZZZZ</name>
<reference evidence="1" key="1">
    <citation type="journal article" date="2014" name="Front. Microbiol.">
        <title>High frequency of phylogenetically diverse reductive dehalogenase-homologous genes in deep subseafloor sedimentary metagenomes.</title>
        <authorList>
            <person name="Kawai M."/>
            <person name="Futagami T."/>
            <person name="Toyoda A."/>
            <person name="Takaki Y."/>
            <person name="Nishi S."/>
            <person name="Hori S."/>
            <person name="Arai W."/>
            <person name="Tsubouchi T."/>
            <person name="Morono Y."/>
            <person name="Uchiyama I."/>
            <person name="Ito T."/>
            <person name="Fujiyama A."/>
            <person name="Inagaki F."/>
            <person name="Takami H."/>
        </authorList>
    </citation>
    <scope>NUCLEOTIDE SEQUENCE</scope>
    <source>
        <strain evidence="1">Expedition CK06-06</strain>
    </source>
</reference>
<sequence length="122" mass="13849">MGAPVTHDYTLGSIITGTMERVPIPRPADTIGTYHTHPFGWARPSTYDILDAMRKDDKVMCIGASGKIGTKIACYEPKEPKWSELRFKLRLLADDINDFNKNVGAKYRQRGIDLRKLLKEVR</sequence>
<dbReference type="AlphaFoldDB" id="X1RTU7"/>
<organism evidence="1">
    <name type="scientific">marine sediment metagenome</name>
    <dbReference type="NCBI Taxonomy" id="412755"/>
    <lineage>
        <taxon>unclassified sequences</taxon>
        <taxon>metagenomes</taxon>
        <taxon>ecological metagenomes</taxon>
    </lineage>
</organism>
<accession>X1RTU7</accession>
<dbReference type="EMBL" id="BARW01012431">
    <property type="protein sequence ID" value="GAI84073.1"/>
    <property type="molecule type" value="Genomic_DNA"/>
</dbReference>
<evidence type="ECO:0000313" key="1">
    <source>
        <dbReference type="EMBL" id="GAI84073.1"/>
    </source>
</evidence>
<evidence type="ECO:0008006" key="2">
    <source>
        <dbReference type="Google" id="ProtNLM"/>
    </source>
</evidence>